<keyword evidence="2 10" id="KW-0813">Transport</keyword>
<evidence type="ECO:0000259" key="14">
    <source>
        <dbReference type="Pfam" id="PF06957"/>
    </source>
</evidence>
<keyword evidence="7 10" id="KW-0653">Protein transport</keyword>
<dbReference type="PROSITE" id="PS50082">
    <property type="entry name" value="WD_REPEATS_2"/>
    <property type="match status" value="5"/>
</dbReference>
<keyword evidence="3 10" id="KW-0963">Cytoplasm</keyword>
<dbReference type="PANTHER" id="PTHR19876:SF1">
    <property type="entry name" value="COATOMER SUBUNIT ALPHA"/>
    <property type="match status" value="1"/>
</dbReference>
<feature type="repeat" description="WD" evidence="11">
    <location>
        <begin position="211"/>
        <end position="252"/>
    </location>
</feature>
<keyword evidence="9 10" id="KW-0472">Membrane</keyword>
<keyword evidence="17" id="KW-1185">Reference proteome</keyword>
<feature type="repeat" description="WD" evidence="11">
    <location>
        <begin position="95"/>
        <end position="136"/>
    </location>
</feature>
<evidence type="ECO:0000256" key="9">
    <source>
        <dbReference type="ARBA" id="ARBA00023136"/>
    </source>
</evidence>
<name>A0A8H7AX53_9EURO</name>
<dbReference type="PIRSF" id="PIRSF003354">
    <property type="entry name" value="Coatomer_alpha_subunit"/>
    <property type="match status" value="1"/>
</dbReference>
<dbReference type="FunFam" id="1.25.40.470:FF:000002">
    <property type="entry name" value="Coatomer subunit alpha"/>
    <property type="match status" value="1"/>
</dbReference>
<dbReference type="PANTHER" id="PTHR19876">
    <property type="entry name" value="COATOMER"/>
    <property type="match status" value="1"/>
</dbReference>
<feature type="repeat" description="WD" evidence="11">
    <location>
        <begin position="137"/>
        <end position="178"/>
    </location>
</feature>
<dbReference type="InterPro" id="IPR047312">
    <property type="entry name" value="Coatomer_alpha_WD-assoc_reg"/>
</dbReference>
<dbReference type="InterPro" id="IPR056176">
    <property type="entry name" value="TPR_COPA_B"/>
</dbReference>
<reference evidence="16" key="1">
    <citation type="submission" date="2020-02" db="EMBL/GenBank/DDBJ databases">
        <authorList>
            <person name="Palmer J.M."/>
        </authorList>
    </citation>
    <scope>NUCLEOTIDE SEQUENCE</scope>
    <source>
        <strain evidence="16">EPUS1.4</strain>
        <tissue evidence="16">Thallus</tissue>
    </source>
</reference>
<organism evidence="16 17">
    <name type="scientific">Endocarpon pusillum</name>
    <dbReference type="NCBI Taxonomy" id="364733"/>
    <lineage>
        <taxon>Eukaryota</taxon>
        <taxon>Fungi</taxon>
        <taxon>Dikarya</taxon>
        <taxon>Ascomycota</taxon>
        <taxon>Pezizomycotina</taxon>
        <taxon>Eurotiomycetes</taxon>
        <taxon>Chaetothyriomycetidae</taxon>
        <taxon>Verrucariales</taxon>
        <taxon>Verrucariaceae</taxon>
        <taxon>Endocarpon</taxon>
    </lineage>
</organism>
<dbReference type="InterPro" id="IPR020472">
    <property type="entry name" value="WD40_PAC1"/>
</dbReference>
<dbReference type="Pfam" id="PF06957">
    <property type="entry name" value="COPI_C"/>
    <property type="match status" value="1"/>
</dbReference>
<dbReference type="InterPro" id="IPR010714">
    <property type="entry name" value="Coatomer_asu_C"/>
</dbReference>
<dbReference type="OrthoDB" id="10261470at2759"/>
<dbReference type="PROSITE" id="PS00678">
    <property type="entry name" value="WD_REPEATS_1"/>
    <property type="match status" value="2"/>
</dbReference>
<dbReference type="GO" id="GO:0006886">
    <property type="term" value="P:intracellular protein transport"/>
    <property type="evidence" value="ECO:0007669"/>
    <property type="project" value="UniProtKB-UniRule"/>
</dbReference>
<dbReference type="InterPro" id="IPR015943">
    <property type="entry name" value="WD40/YVTN_repeat-like_dom_sf"/>
</dbReference>
<feature type="region of interest" description="Disordered" evidence="12">
    <location>
        <begin position="844"/>
        <end position="881"/>
    </location>
</feature>
<comment type="function">
    <text evidence="10">The coatomer is a cytosolic protein complex that binds to dilysine motifs and reversibly associates with Golgi non-clathrin-coated vesicles, which further mediate biosynthetic protein transport from the ER, via the Golgi up to the trans Golgi network.</text>
</comment>
<evidence type="ECO:0000256" key="8">
    <source>
        <dbReference type="ARBA" id="ARBA00023034"/>
    </source>
</evidence>
<feature type="repeat" description="WD" evidence="11">
    <location>
        <begin position="255"/>
        <end position="296"/>
    </location>
</feature>
<dbReference type="GO" id="GO:0000139">
    <property type="term" value="C:Golgi membrane"/>
    <property type="evidence" value="ECO:0007669"/>
    <property type="project" value="UniProtKB-SubCell"/>
</dbReference>
<dbReference type="GO" id="GO:0006890">
    <property type="term" value="P:retrograde vesicle-mediated transport, Golgi to endoplasmic reticulum"/>
    <property type="evidence" value="ECO:0007669"/>
    <property type="project" value="TreeGrafter"/>
</dbReference>
<dbReference type="SMART" id="SM00320">
    <property type="entry name" value="WD40"/>
    <property type="match status" value="7"/>
</dbReference>
<dbReference type="InterPro" id="IPR001680">
    <property type="entry name" value="WD40_rpt"/>
</dbReference>
<dbReference type="PROSITE" id="PS50294">
    <property type="entry name" value="WD_REPEATS_REGION"/>
    <property type="match status" value="5"/>
</dbReference>
<dbReference type="InterPro" id="IPR036322">
    <property type="entry name" value="WD40_repeat_dom_sf"/>
</dbReference>
<dbReference type="InterPro" id="IPR050844">
    <property type="entry name" value="Coatomer_complex_subunit"/>
</dbReference>
<dbReference type="Gene3D" id="2.130.10.10">
    <property type="entry name" value="YVTN repeat-like/Quinoprotein amine dehydrogenase"/>
    <property type="match status" value="1"/>
</dbReference>
<evidence type="ECO:0000313" key="17">
    <source>
        <dbReference type="Proteomes" id="UP000606974"/>
    </source>
</evidence>
<dbReference type="GO" id="GO:0006888">
    <property type="term" value="P:endoplasmic reticulum to Golgi vesicle-mediated transport"/>
    <property type="evidence" value="ECO:0007669"/>
    <property type="project" value="InterPro"/>
</dbReference>
<evidence type="ECO:0000256" key="10">
    <source>
        <dbReference type="PIRNR" id="PIRNR003354"/>
    </source>
</evidence>
<dbReference type="InterPro" id="IPR006692">
    <property type="entry name" value="Beta-prop_COPA/B_2nd"/>
</dbReference>
<keyword evidence="8 10" id="KW-0333">Golgi apparatus</keyword>
<dbReference type="FunFam" id="2.130.10.10:FF:000022">
    <property type="entry name" value="Coatomer subunit alpha"/>
    <property type="match status" value="1"/>
</dbReference>
<evidence type="ECO:0000256" key="11">
    <source>
        <dbReference type="PROSITE-ProRule" id="PRU00221"/>
    </source>
</evidence>
<dbReference type="SUPFAM" id="SSF50978">
    <property type="entry name" value="WD40 repeat-like"/>
    <property type="match status" value="1"/>
</dbReference>
<evidence type="ECO:0000256" key="2">
    <source>
        <dbReference type="ARBA" id="ARBA00022448"/>
    </source>
</evidence>
<comment type="subcellular location">
    <subcellularLocation>
        <location evidence="10">Cytoplasm</location>
    </subcellularLocation>
    <subcellularLocation>
        <location evidence="1 10">Golgi apparatus membrane</location>
        <topology evidence="1 10">Peripheral membrane protein</topology>
        <orientation evidence="1">Cytoplasmic side</orientation>
    </subcellularLocation>
</comment>
<keyword evidence="6 10" id="KW-0931">ER-Golgi transport</keyword>
<dbReference type="CDD" id="cd00200">
    <property type="entry name" value="WD40"/>
    <property type="match status" value="1"/>
</dbReference>
<feature type="region of interest" description="Disordered" evidence="12">
    <location>
        <begin position="894"/>
        <end position="915"/>
    </location>
</feature>
<feature type="domain" description="COPA/B TPR" evidence="15">
    <location>
        <begin position="622"/>
        <end position="777"/>
    </location>
</feature>
<feature type="domain" description="COPA/B second beta-propeller" evidence="13">
    <location>
        <begin position="350"/>
        <end position="594"/>
    </location>
</feature>
<dbReference type="Pfam" id="PF23953">
    <property type="entry name" value="TPR_COPA_B"/>
    <property type="match status" value="1"/>
</dbReference>
<dbReference type="Proteomes" id="UP000606974">
    <property type="component" value="Unassembled WGS sequence"/>
</dbReference>
<evidence type="ECO:0000256" key="5">
    <source>
        <dbReference type="ARBA" id="ARBA00022737"/>
    </source>
</evidence>
<gene>
    <name evidence="16" type="ORF">GJ744_000287</name>
</gene>
<proteinExistence type="predicted"/>
<evidence type="ECO:0000259" key="15">
    <source>
        <dbReference type="Pfam" id="PF23953"/>
    </source>
</evidence>
<dbReference type="Pfam" id="PF00400">
    <property type="entry name" value="WD40"/>
    <property type="match status" value="5"/>
</dbReference>
<dbReference type="Pfam" id="PF04053">
    <property type="entry name" value="B-prop_COPA_B_2nd"/>
    <property type="match status" value="1"/>
</dbReference>
<feature type="domain" description="Coatomer alpha subunit C-terminal" evidence="14">
    <location>
        <begin position="864"/>
        <end position="1218"/>
    </location>
</feature>
<evidence type="ECO:0000256" key="3">
    <source>
        <dbReference type="ARBA" id="ARBA00022490"/>
    </source>
</evidence>
<dbReference type="Gene3D" id="1.25.40.470">
    <property type="match status" value="1"/>
</dbReference>
<accession>A0A8H7AX53</accession>
<dbReference type="CDD" id="cd22948">
    <property type="entry name" value="Coatomer_WDAD_alpha"/>
    <property type="match status" value="1"/>
</dbReference>
<evidence type="ECO:0000256" key="6">
    <source>
        <dbReference type="ARBA" id="ARBA00022892"/>
    </source>
</evidence>
<evidence type="ECO:0000256" key="4">
    <source>
        <dbReference type="ARBA" id="ARBA00022574"/>
    </source>
</evidence>
<evidence type="ECO:0000313" key="16">
    <source>
        <dbReference type="EMBL" id="KAF7512720.1"/>
    </source>
</evidence>
<dbReference type="InterPro" id="IPR016391">
    <property type="entry name" value="Coatomer_asu"/>
</dbReference>
<dbReference type="PRINTS" id="PR00320">
    <property type="entry name" value="GPROTEINBRPT"/>
</dbReference>
<dbReference type="SUPFAM" id="SSF82171">
    <property type="entry name" value="DPP6 N-terminal domain-like"/>
    <property type="match status" value="1"/>
</dbReference>
<evidence type="ECO:0000256" key="7">
    <source>
        <dbReference type="ARBA" id="ARBA00022927"/>
    </source>
</evidence>
<feature type="compositionally biased region" description="Acidic residues" evidence="12">
    <location>
        <begin position="867"/>
        <end position="881"/>
    </location>
</feature>
<feature type="repeat" description="WD" evidence="11">
    <location>
        <begin position="53"/>
        <end position="94"/>
    </location>
</feature>
<dbReference type="GO" id="GO:0006891">
    <property type="term" value="P:intra-Golgi vesicle-mediated transport"/>
    <property type="evidence" value="ECO:0007669"/>
    <property type="project" value="TreeGrafter"/>
</dbReference>
<dbReference type="GO" id="GO:0005198">
    <property type="term" value="F:structural molecule activity"/>
    <property type="evidence" value="ECO:0007669"/>
    <property type="project" value="InterPro"/>
</dbReference>
<evidence type="ECO:0000256" key="1">
    <source>
        <dbReference type="ARBA" id="ARBA00004255"/>
    </source>
</evidence>
<dbReference type="InterPro" id="IPR019775">
    <property type="entry name" value="WD40_repeat_CS"/>
</dbReference>
<comment type="caution">
    <text evidence="16">The sequence shown here is derived from an EMBL/GenBank/DDBJ whole genome shotgun (WGS) entry which is preliminary data.</text>
</comment>
<dbReference type="EMBL" id="JAACFV010000010">
    <property type="protein sequence ID" value="KAF7512720.1"/>
    <property type="molecule type" value="Genomic_DNA"/>
</dbReference>
<sequence>MSTSPSMLTKFESKSSRAKGIAFHPKRPWILVSLHSSTIQLWDYRMGTLIDRFEEHDGPVRGIDFHKTQPLFVSGGDDYKIKVWSYQTRRCLFTLNGHLDYVRTVFFHHELPWILSSSDDQTIRIWNWQNRSLICTMTGHNHYTMCAQFHPKEDLIVSASLDQSVRVWDISGLRKKHSAPTSMSFEDQVARANSNQADMFGNTDAVVKFVLEGHDRGVNWVAFHPTLPLIVSAGDDRLIKLWRMSETKAWEVDTCRGHFQNASACLFHPHQDLILSVGEDKTVRVWDLNKRTSVQSFKRENDRFWVIAAHPEVNLFAAGHDNGVMVFKLERERPASAVYQNQLFYVTKDKHVRSYDFSSHVESPSLLSLRKFGNTWVPPRTLSYNPAERAILVTSPTDNGIYELVGLPKDATGVSDPTDIKRGQGNSAVFVARNRFAVFTQSTQLVEIKDLSNSTTKSFKAPGGTNDIYFGGTGCLLLISPTAVVLYDIQQKKQLADITVAGVKYVSWSNDGLHAALLSKHNVTIVTKSLELVSTLHETIRIKSATWDDTGVLLYSTLNHIKYTLLNGDNGIVRTLDQTVYLVRVKARNVYSLDRAAKPKVLTIDPTEYRFKLALIRRNYDEMLQIIKTSSLVGQSIISYLQKKGYPEIALQFVQDPQTRFELAIECGNLEVATQMANQLDRPKIWTRLGAEALSHGNHQTVEMTYQKLRNLDKLSFLYLCTGNEEKLTRMAKIAEHRGDSTSRFQNALYLGSVENRIQMFRELDLYPLAYLTARSHGLTEECESLLEATGLSEDQVSLPTLGSPATTPATIVPTYKENWPMKPAPHSSFEKALAGEVGDAIEDPTTDLLDEGVPPADDPSVKAGLGDEEEDAGEGWDMGDDIALDAAGADSDFVKVDNPDDAAPSGSGSSEADIWSRNSPLAADHVAAGSLESAMQLLNRQVGAVNFAPLKPRFMEIYTASKTFLSASTGLPPLFNYVRRTVEETDARKVLPMIPRDLETIAANDLQEGYTAMRMNRLADGVTTFKVILHSLLVNIVGSPSQVEEARSIISKAVEYTLAMSVELARREMASATDAEQTLKRQLELNAYFTIPKLEVAHRQLALTAAMKQAFSKKQFSSSLSFANRIIANGTPAKLVENATKVKTQSERAGSTDKLDIEFDPFAEFDVCAASYTPIYGGSPSVACPFDGAKYHDRYKGQICRICDVCEIGAAASGLRLWVRGL</sequence>
<keyword evidence="5" id="KW-0677">Repeat</keyword>
<comment type="subunit">
    <text evidence="10">Oligomeric complex that consists of at least the alpha, beta, beta', gamma, delta, epsilon and zeta subunits.</text>
</comment>
<evidence type="ECO:0000256" key="12">
    <source>
        <dbReference type="SAM" id="MobiDB-lite"/>
    </source>
</evidence>
<evidence type="ECO:0000259" key="13">
    <source>
        <dbReference type="Pfam" id="PF04053"/>
    </source>
</evidence>
<dbReference type="AlphaFoldDB" id="A0A8H7AX53"/>
<keyword evidence="4 11" id="KW-0853">WD repeat</keyword>
<protein>
    <recommendedName>
        <fullName evidence="10">Coatomer subunit alpha</fullName>
    </recommendedName>
</protein>
<dbReference type="GO" id="GO:0030126">
    <property type="term" value="C:COPI vesicle coat"/>
    <property type="evidence" value="ECO:0007669"/>
    <property type="project" value="UniProtKB-UniRule"/>
</dbReference>